<evidence type="ECO:0000313" key="1">
    <source>
        <dbReference type="EMBL" id="KAH7864525.1"/>
    </source>
</evidence>
<dbReference type="Proteomes" id="UP000828048">
    <property type="component" value="Chromosome 12"/>
</dbReference>
<reference evidence="1 2" key="1">
    <citation type="journal article" date="2021" name="Hortic Res">
        <title>High-quality reference genome and annotation aids understanding of berry development for evergreen blueberry (Vaccinium darrowii).</title>
        <authorList>
            <person name="Yu J."/>
            <person name="Hulse-Kemp A.M."/>
            <person name="Babiker E."/>
            <person name="Staton M."/>
        </authorList>
    </citation>
    <scope>NUCLEOTIDE SEQUENCE [LARGE SCALE GENOMIC DNA]</scope>
    <source>
        <strain evidence="2">cv. NJ 8807/NJ 8810</strain>
        <tissue evidence="1">Young leaf</tissue>
    </source>
</reference>
<comment type="caution">
    <text evidence="1">The sequence shown here is derived from an EMBL/GenBank/DDBJ whole genome shotgun (WGS) entry which is preliminary data.</text>
</comment>
<dbReference type="EMBL" id="CM037162">
    <property type="protein sequence ID" value="KAH7864525.1"/>
    <property type="molecule type" value="Genomic_DNA"/>
</dbReference>
<accession>A0ACB7ZFX8</accession>
<keyword evidence="2" id="KW-1185">Reference proteome</keyword>
<name>A0ACB7ZFX8_9ERIC</name>
<proteinExistence type="predicted"/>
<sequence>MDLSNLTQEIFSKLEQKWLYNNEGKKTRILSIDGGGTTGIVAGTALIHLEDQIRAKTGDSNARIVDFFDIVAGTGIGALLAAMLVADDGNGRPLFTARDAVKYLTVKQSDLFNLKTIGVFRRKKRFSGGSIDSSLKEALRRDDGYQLTLKDTCKPLLVPCFDLKSSAPFVFSRADASESPSYDFELWKVCRAALATPSMFKPFSLASIDGKTSCSAIDGGLVMNNPAAAAVTHVLHNKRDFPSVNGVEDLLVLSLGNGPLCNRSQVKVRRNGDCSTGSVVDIVLDGVSETVDQMLGNAFCWNRTDYVRIQANGYDATGDAGPMMMEKVLSERGVESLPFGGKRLITESNGQRIERFVQRLVASGKTSLPPSPCKETAVTQLPGVSATPTTTHHHHRHHRHPTTTTTTTTSTSSHRQPPPTTTHHRHHLHLQPPPTATHHHPPPPPPPPRAPCTTATHHHPPPPPPTTTHHHRHQHTNHHPPPPPPATTHHPPPPTTTTTPPTTTHHHRHHPTTHNHHLQPPPPTTTATHHHLHLHPPPPPPPPTTNHYRRHHPPPPPPPPPPPATMHHRRHPPPPPPTTTTTPPPTTTTSSHHHPPPPPPTTATTATNHHPLPLPPPTTAPTTTSTSSHHAPPPPPATATTHHLQPPAGTPPTNS</sequence>
<organism evidence="1 2">
    <name type="scientific">Vaccinium darrowii</name>
    <dbReference type="NCBI Taxonomy" id="229202"/>
    <lineage>
        <taxon>Eukaryota</taxon>
        <taxon>Viridiplantae</taxon>
        <taxon>Streptophyta</taxon>
        <taxon>Embryophyta</taxon>
        <taxon>Tracheophyta</taxon>
        <taxon>Spermatophyta</taxon>
        <taxon>Magnoliopsida</taxon>
        <taxon>eudicotyledons</taxon>
        <taxon>Gunneridae</taxon>
        <taxon>Pentapetalae</taxon>
        <taxon>asterids</taxon>
        <taxon>Ericales</taxon>
        <taxon>Ericaceae</taxon>
        <taxon>Vaccinioideae</taxon>
        <taxon>Vaccinieae</taxon>
        <taxon>Vaccinium</taxon>
    </lineage>
</organism>
<gene>
    <name evidence="1" type="ORF">Vadar_030570</name>
</gene>
<protein>
    <submittedName>
        <fullName evidence="1">Uncharacterized protein</fullName>
    </submittedName>
</protein>
<evidence type="ECO:0000313" key="2">
    <source>
        <dbReference type="Proteomes" id="UP000828048"/>
    </source>
</evidence>